<gene>
    <name evidence="2" type="ORF">NTEN_LOCUS10778</name>
</gene>
<feature type="transmembrane region" description="Helical" evidence="1">
    <location>
        <begin position="20"/>
        <end position="43"/>
    </location>
</feature>
<sequence>MTSASSILLVRLGFNNSSLFLSLLPNINSAGVLPVVLCAVFLYENRKSASL</sequence>
<evidence type="ECO:0000313" key="3">
    <source>
        <dbReference type="Proteomes" id="UP000479000"/>
    </source>
</evidence>
<protein>
    <submittedName>
        <fullName evidence="2">Uncharacterized protein</fullName>
    </submittedName>
</protein>
<name>A0A6H5GRZ5_9HEMI</name>
<evidence type="ECO:0000313" key="2">
    <source>
        <dbReference type="EMBL" id="CAB0005301.1"/>
    </source>
</evidence>
<reference evidence="2 3" key="1">
    <citation type="submission" date="2020-02" db="EMBL/GenBank/DDBJ databases">
        <authorList>
            <person name="Ferguson B K."/>
        </authorList>
    </citation>
    <scope>NUCLEOTIDE SEQUENCE [LARGE SCALE GENOMIC DNA]</scope>
</reference>
<proteinExistence type="predicted"/>
<keyword evidence="3" id="KW-1185">Reference proteome</keyword>
<organism evidence="2 3">
    <name type="scientific">Nesidiocoris tenuis</name>
    <dbReference type="NCBI Taxonomy" id="355587"/>
    <lineage>
        <taxon>Eukaryota</taxon>
        <taxon>Metazoa</taxon>
        <taxon>Ecdysozoa</taxon>
        <taxon>Arthropoda</taxon>
        <taxon>Hexapoda</taxon>
        <taxon>Insecta</taxon>
        <taxon>Pterygota</taxon>
        <taxon>Neoptera</taxon>
        <taxon>Paraneoptera</taxon>
        <taxon>Hemiptera</taxon>
        <taxon>Heteroptera</taxon>
        <taxon>Panheteroptera</taxon>
        <taxon>Cimicomorpha</taxon>
        <taxon>Miridae</taxon>
        <taxon>Dicyphina</taxon>
        <taxon>Nesidiocoris</taxon>
    </lineage>
</organism>
<keyword evidence="1" id="KW-1133">Transmembrane helix</keyword>
<evidence type="ECO:0000256" key="1">
    <source>
        <dbReference type="SAM" id="Phobius"/>
    </source>
</evidence>
<keyword evidence="1" id="KW-0472">Membrane</keyword>
<dbReference type="EMBL" id="CADCXU010016198">
    <property type="protein sequence ID" value="CAB0005301.1"/>
    <property type="molecule type" value="Genomic_DNA"/>
</dbReference>
<dbReference type="Proteomes" id="UP000479000">
    <property type="component" value="Unassembled WGS sequence"/>
</dbReference>
<dbReference type="AlphaFoldDB" id="A0A6H5GRZ5"/>
<keyword evidence="1" id="KW-0812">Transmembrane</keyword>
<feature type="non-terminal residue" evidence="2">
    <location>
        <position position="51"/>
    </location>
</feature>
<accession>A0A6H5GRZ5</accession>